<dbReference type="Proteomes" id="UP000504631">
    <property type="component" value="Unplaced"/>
</dbReference>
<proteinExistence type="predicted"/>
<evidence type="ECO:0000313" key="4">
    <source>
        <dbReference type="RefSeq" id="XP_033343206.1"/>
    </source>
</evidence>
<dbReference type="GeneID" id="117230174"/>
<organism evidence="2 4">
    <name type="scientific">Bombus vosnesenskii</name>
    <dbReference type="NCBI Taxonomy" id="207650"/>
    <lineage>
        <taxon>Eukaryota</taxon>
        <taxon>Metazoa</taxon>
        <taxon>Ecdysozoa</taxon>
        <taxon>Arthropoda</taxon>
        <taxon>Hexapoda</taxon>
        <taxon>Insecta</taxon>
        <taxon>Pterygota</taxon>
        <taxon>Neoptera</taxon>
        <taxon>Endopterygota</taxon>
        <taxon>Hymenoptera</taxon>
        <taxon>Apocrita</taxon>
        <taxon>Aculeata</taxon>
        <taxon>Apoidea</taxon>
        <taxon>Anthophila</taxon>
        <taxon>Apidae</taxon>
        <taxon>Bombus</taxon>
        <taxon>Pyrobombus</taxon>
    </lineage>
</organism>
<dbReference type="KEGG" id="bvk:117230174"/>
<dbReference type="RefSeq" id="XP_033343205.1">
    <property type="nucleotide sequence ID" value="XM_033487314.1"/>
</dbReference>
<dbReference type="RefSeq" id="XP_033343206.1">
    <property type="nucleotide sequence ID" value="XM_033487315.1"/>
</dbReference>
<accession>A0A6J3JS68</accession>
<evidence type="ECO:0000313" key="3">
    <source>
        <dbReference type="RefSeq" id="XP_033343205.1"/>
    </source>
</evidence>
<dbReference type="InterPro" id="IPR029779">
    <property type="entry name" value="Rmp24-like"/>
</dbReference>
<evidence type="ECO:0000256" key="1">
    <source>
        <dbReference type="SAM" id="MobiDB-lite"/>
    </source>
</evidence>
<protein>
    <submittedName>
        <fullName evidence="3 4">Uncharacterized protein LOC117230174</fullName>
    </submittedName>
</protein>
<dbReference type="Pfam" id="PF15719">
    <property type="entry name" value="Rmp24-like"/>
    <property type="match status" value="1"/>
</dbReference>
<gene>
    <name evidence="3 4" type="primary">LOC117230174</name>
</gene>
<feature type="compositionally biased region" description="Basic and acidic residues" evidence="1">
    <location>
        <begin position="130"/>
        <end position="145"/>
    </location>
</feature>
<sequence>MEKLTHLWNVNQFITKLNCSQSRNLQTFYIERCRQYTRGIQPSSQNFGPSVMCPYCGSLWNTIDHSIRLSRGKPLSKSIKKIVHSMNNGKKRIPEVQRSLAEKCLKNKMNKLIFKCSVCSKSTRISFNKPQREKVQKIRTESIERSKKRKKKRTKDRTAGLNVSGISNLNEKNVQTEELKETNIKKVRSTANFITPTQQKIKMINIDRLKNIINQGATPPKRKSLHSFLTELC</sequence>
<reference evidence="3 4" key="1">
    <citation type="submission" date="2025-04" db="UniProtKB">
        <authorList>
            <consortium name="RefSeq"/>
        </authorList>
    </citation>
    <scope>IDENTIFICATION</scope>
    <source>
        <tissue evidence="3 4">Muscle</tissue>
    </source>
</reference>
<keyword evidence="2" id="KW-1185">Reference proteome</keyword>
<name>A0A6J3JS68_9HYME</name>
<evidence type="ECO:0000313" key="2">
    <source>
        <dbReference type="Proteomes" id="UP000504631"/>
    </source>
</evidence>
<dbReference type="AlphaFoldDB" id="A0A6J3JS68"/>
<feature type="region of interest" description="Disordered" evidence="1">
    <location>
        <begin position="130"/>
        <end position="159"/>
    </location>
</feature>
<feature type="compositionally biased region" description="Basic residues" evidence="1">
    <location>
        <begin position="146"/>
        <end position="155"/>
    </location>
</feature>